<feature type="binding site" evidence="2">
    <location>
        <position position="125"/>
    </location>
    <ligand>
        <name>Mn(2+)</name>
        <dbReference type="ChEBI" id="CHEBI:29035"/>
        <label>2</label>
    </ligand>
</feature>
<dbReference type="Gene3D" id="3.40.630.10">
    <property type="entry name" value="Zn peptidases"/>
    <property type="match status" value="1"/>
</dbReference>
<dbReference type="PIRSF" id="PIRSF005962">
    <property type="entry name" value="Pept_M20D_amidohydro"/>
    <property type="match status" value="1"/>
</dbReference>
<dbReference type="InterPro" id="IPR036264">
    <property type="entry name" value="Bact_exopeptidase_dim_dom"/>
</dbReference>
<keyword evidence="2" id="KW-0464">Manganese</keyword>
<feature type="binding site" evidence="2">
    <location>
        <position position="158"/>
    </location>
    <ligand>
        <name>Mn(2+)</name>
        <dbReference type="ChEBI" id="CHEBI:29035"/>
        <label>2</label>
    </ligand>
</feature>
<dbReference type="EMBL" id="CP002417">
    <property type="protein sequence ID" value="ADU35391.1"/>
    <property type="molecule type" value="Genomic_DNA"/>
</dbReference>
<dbReference type="PANTHER" id="PTHR11014:SF63">
    <property type="entry name" value="METALLOPEPTIDASE, PUTATIVE (AFU_ORTHOLOGUE AFUA_6G09600)-RELATED"/>
    <property type="match status" value="1"/>
</dbReference>
<feature type="binding site" evidence="2">
    <location>
        <position position="184"/>
    </location>
    <ligand>
        <name>Mn(2+)</name>
        <dbReference type="ChEBI" id="CHEBI:29035"/>
        <label>2</label>
    </ligand>
</feature>
<dbReference type="KEGG" id="vpe:Varpa_1173"/>
<dbReference type="Gene3D" id="3.30.70.360">
    <property type="match status" value="1"/>
</dbReference>
<dbReference type="InterPro" id="IPR017439">
    <property type="entry name" value="Amidohydrolase"/>
</dbReference>
<evidence type="ECO:0000259" key="3">
    <source>
        <dbReference type="Pfam" id="PF07687"/>
    </source>
</evidence>
<dbReference type="GO" id="GO:0046872">
    <property type="term" value="F:metal ion binding"/>
    <property type="evidence" value="ECO:0007669"/>
    <property type="project" value="UniProtKB-KW"/>
</dbReference>
<reference evidence="4 5" key="2">
    <citation type="journal article" date="2013" name="Genome Announc.">
        <title>Genome of the Root-Associated Plant Growth-Promoting Bacterium Variovorax paradoxus Strain EPS.</title>
        <authorList>
            <person name="Han J.I."/>
            <person name="Spain J.C."/>
            <person name="Leadbetter J.R."/>
            <person name="Ovchinnikova G."/>
            <person name="Goodwin L.A."/>
            <person name="Han C.S."/>
            <person name="Woyke T."/>
            <person name="Davenport K.W."/>
            <person name="Orwin P.M."/>
        </authorList>
    </citation>
    <scope>NUCLEOTIDE SEQUENCE [LARGE SCALE GENOMIC DNA]</scope>
    <source>
        <strain evidence="4 5">EPS</strain>
    </source>
</reference>
<evidence type="ECO:0000313" key="4">
    <source>
        <dbReference type="EMBL" id="ADU35391.1"/>
    </source>
</evidence>
<keyword evidence="2" id="KW-0479">Metal-binding</keyword>
<dbReference type="SUPFAM" id="SSF53187">
    <property type="entry name" value="Zn-dependent exopeptidases"/>
    <property type="match status" value="1"/>
</dbReference>
<dbReference type="RefSeq" id="WP_013539636.1">
    <property type="nucleotide sequence ID" value="NC_014931.1"/>
</dbReference>
<gene>
    <name evidence="4" type="ordered locus">Varpa_1173</name>
</gene>
<dbReference type="Pfam" id="PF07687">
    <property type="entry name" value="M20_dimer"/>
    <property type="match status" value="1"/>
</dbReference>
<dbReference type="InterPro" id="IPR002933">
    <property type="entry name" value="Peptidase_M20"/>
</dbReference>
<accession>E6UXV8</accession>
<dbReference type="eggNOG" id="COG1473">
    <property type="taxonomic scope" value="Bacteria"/>
</dbReference>
<dbReference type="InterPro" id="IPR011650">
    <property type="entry name" value="Peptidase_M20_dimer"/>
</dbReference>
<dbReference type="Pfam" id="PF01546">
    <property type="entry name" value="Peptidase_M20"/>
    <property type="match status" value="1"/>
</dbReference>
<dbReference type="PANTHER" id="PTHR11014">
    <property type="entry name" value="PEPTIDASE M20 FAMILY MEMBER"/>
    <property type="match status" value="1"/>
</dbReference>
<reference evidence="5" key="1">
    <citation type="submission" date="2010-12" db="EMBL/GenBank/DDBJ databases">
        <title>Complete sequence of Variovorax paradoxus EPS.</title>
        <authorList>
            <consortium name="US DOE Joint Genome Institute"/>
            <person name="Lucas S."/>
            <person name="Copeland A."/>
            <person name="Lapidus A."/>
            <person name="Cheng J.-F."/>
            <person name="Goodwin L."/>
            <person name="Pitluck S."/>
            <person name="Teshima H."/>
            <person name="Detter J.C."/>
            <person name="Han C."/>
            <person name="Tapia R."/>
            <person name="Land M."/>
            <person name="Hauser L."/>
            <person name="Kyrpides N."/>
            <person name="Ivanova N."/>
            <person name="Ovchinnikova G."/>
            <person name="Orwin P."/>
            <person name="Han J.-I.G."/>
            <person name="Woyke T."/>
        </authorList>
    </citation>
    <scope>NUCLEOTIDE SEQUENCE [LARGE SCALE GENOMIC DNA]</scope>
    <source>
        <strain evidence="5">EPS</strain>
    </source>
</reference>
<evidence type="ECO:0000313" key="5">
    <source>
        <dbReference type="Proteomes" id="UP000008917"/>
    </source>
</evidence>
<feature type="binding site" evidence="2">
    <location>
        <position position="123"/>
    </location>
    <ligand>
        <name>Mn(2+)</name>
        <dbReference type="ChEBI" id="CHEBI:29035"/>
        <label>2</label>
    </ligand>
</feature>
<dbReference type="STRING" id="595537.Varpa_1173"/>
<dbReference type="GO" id="GO:0047980">
    <property type="term" value="F:hippurate hydrolase activity"/>
    <property type="evidence" value="ECO:0007669"/>
    <property type="project" value="UniProtKB-EC"/>
</dbReference>
<dbReference type="NCBIfam" id="TIGR01891">
    <property type="entry name" value="amidohydrolases"/>
    <property type="match status" value="1"/>
</dbReference>
<evidence type="ECO:0000256" key="1">
    <source>
        <dbReference type="ARBA" id="ARBA00022801"/>
    </source>
</evidence>
<organism evidence="4 5">
    <name type="scientific">Variovorax paradoxus (strain EPS)</name>
    <dbReference type="NCBI Taxonomy" id="595537"/>
    <lineage>
        <taxon>Bacteria</taxon>
        <taxon>Pseudomonadati</taxon>
        <taxon>Pseudomonadota</taxon>
        <taxon>Betaproteobacteria</taxon>
        <taxon>Burkholderiales</taxon>
        <taxon>Comamonadaceae</taxon>
        <taxon>Variovorax</taxon>
    </lineage>
</organism>
<dbReference type="GO" id="GO:0050118">
    <property type="term" value="F:N-acetyldiaminopimelate deacetylase activity"/>
    <property type="evidence" value="ECO:0007669"/>
    <property type="project" value="UniProtKB-ARBA"/>
</dbReference>
<name>E6UXV8_VARPE</name>
<dbReference type="CDD" id="cd05666">
    <property type="entry name" value="M20_Acy1-like"/>
    <property type="match status" value="1"/>
</dbReference>
<dbReference type="EC" id="3.5.1.32" evidence="4"/>
<dbReference type="GO" id="GO:0019877">
    <property type="term" value="P:diaminopimelate biosynthetic process"/>
    <property type="evidence" value="ECO:0007669"/>
    <property type="project" value="UniProtKB-ARBA"/>
</dbReference>
<dbReference type="HOGENOM" id="CLU_023257_1_1_4"/>
<dbReference type="FunFam" id="3.30.70.360:FF:000001">
    <property type="entry name" value="N-acetyldiaminopimelate deacetylase"/>
    <property type="match status" value="1"/>
</dbReference>
<feature type="domain" description="Peptidase M20 dimerisation" evidence="3">
    <location>
        <begin position="208"/>
        <end position="303"/>
    </location>
</feature>
<feature type="binding site" evidence="2">
    <location>
        <position position="383"/>
    </location>
    <ligand>
        <name>Mn(2+)</name>
        <dbReference type="ChEBI" id="CHEBI:29035"/>
        <label>2</label>
    </ligand>
</feature>
<dbReference type="SUPFAM" id="SSF55031">
    <property type="entry name" value="Bacterial exopeptidase dimerisation domain"/>
    <property type="match status" value="1"/>
</dbReference>
<keyword evidence="1 4" id="KW-0378">Hydrolase</keyword>
<protein>
    <submittedName>
        <fullName evidence="4">Amidohydrolase</fullName>
        <ecNumber evidence="4">3.5.1.32</ecNumber>
    </submittedName>
</protein>
<proteinExistence type="predicted"/>
<sequence>MAAATEAATTTAVPRLKASGRAFANIASFYPELTAFRRDLHAHPELGFEEIYTAGRVREALRACGVDEIHEGIGKTGVVGVIRGKSTASGRMIGLRADMDALPMREDNSFGWRSAHDGLMHGCGHDGHTAMLVGAARYLAETRDFDGTAVLIFQPGEEGFAGARVMIEDGLFDRFPVHAVYAMHNWPAMPAGTVGINRGAMMAAADRITIEIKGKGGHGAHAYQTIDPVVVAAHIITAAQTIVSRSVRPIDAAVVSICAVQAGDLGAMSVIPGEATLVGTVRTFSARVQAQVEQRLTELCTAIAGGFGATATIKYERIYPATINTAPEAMFAADVAESLVGAKNVERSMEPSMGAEDFSFMLQKKAGAYLRIGQDVREGAFLHNSRYDFNDEILPLGAALHAGLIEQGMPLAAIRSTQPGKAAATAAS</sequence>
<evidence type="ECO:0000256" key="2">
    <source>
        <dbReference type="PIRSR" id="PIRSR005962-1"/>
    </source>
</evidence>
<comment type="cofactor">
    <cofactor evidence="2">
        <name>Mn(2+)</name>
        <dbReference type="ChEBI" id="CHEBI:29035"/>
    </cofactor>
    <text evidence="2">The Mn(2+) ion enhances activity.</text>
</comment>
<dbReference type="AlphaFoldDB" id="E6UXV8"/>
<dbReference type="Proteomes" id="UP000008917">
    <property type="component" value="Chromosome"/>
</dbReference>
<dbReference type="OrthoDB" id="8875216at2"/>